<reference evidence="1" key="4">
    <citation type="submission" date="2016-09" db="EMBL/GenBank/DDBJ databases">
        <authorList>
            <person name="Pfeiffer F."/>
        </authorList>
    </citation>
    <scope>NUCLEOTIDE SEQUENCE</scope>
    <source>
        <strain evidence="1">ATCC 43099</strain>
    </source>
</reference>
<gene>
    <name evidence="1" type="ordered locus">Nmag_1628</name>
    <name evidence="2" type="ORF">C500_20661</name>
</gene>
<reference evidence="3" key="1">
    <citation type="submission" date="2010-02" db="EMBL/GenBank/DDBJ databases">
        <title>Complete sequence of chromosome of Natrialba magadii ATCC 43099.</title>
        <authorList>
            <consortium name="US DOE Joint Genome Institute"/>
            <person name="Lucas S."/>
            <person name="Copeland A."/>
            <person name="Lapidus A."/>
            <person name="Cheng J.-F."/>
            <person name="Bruce D."/>
            <person name="Goodwin L."/>
            <person name="Pitluck S."/>
            <person name="Davenport K."/>
            <person name="Saunders E."/>
            <person name="Detter J.C."/>
            <person name="Han C."/>
            <person name="Tapia R."/>
            <person name="Land M."/>
            <person name="Hauser L."/>
            <person name="Kyrpides N."/>
            <person name="Mikhailova N."/>
            <person name="De Castro R.E."/>
            <person name="Maupin-Furlow J.A."/>
            <person name="Woyke T."/>
        </authorList>
    </citation>
    <scope>NUCLEOTIDE SEQUENCE [LARGE SCALE GENOMIC DNA]</scope>
    <source>
        <strain evidence="3">ATCC 43099 / DSM 3394 / CCM 3739 / CIP 104546 / IAM 13178 / JCM 8861 / NBRC 102185 / NCIMB 2190 / MS3</strain>
    </source>
</reference>
<dbReference type="EMBL" id="AOHS01000063">
    <property type="protein sequence ID" value="ELY23240.1"/>
    <property type="molecule type" value="Genomic_DNA"/>
</dbReference>
<evidence type="ECO:0000313" key="3">
    <source>
        <dbReference type="Proteomes" id="UP000001879"/>
    </source>
</evidence>
<evidence type="ECO:0000313" key="2">
    <source>
        <dbReference type="EMBL" id="ELY23240.1"/>
    </source>
</evidence>
<dbReference type="HOGENOM" id="CLU_2505042_0_0_2"/>
<proteinExistence type="predicted"/>
<accession>D3SUE6</accession>
<reference evidence="2 4" key="3">
    <citation type="journal article" date="2014" name="PLoS Genet.">
        <title>Phylogenetically driven sequencing of extremely halophilic archaea reveals strategies for static and dynamic osmo-response.</title>
        <authorList>
            <person name="Becker E.A."/>
            <person name="Seitzer P.M."/>
            <person name="Tritt A."/>
            <person name="Larsen D."/>
            <person name="Krusor M."/>
            <person name="Yao A.I."/>
            <person name="Wu D."/>
            <person name="Madern D."/>
            <person name="Eisen J.A."/>
            <person name="Darling A.E."/>
            <person name="Facciotti M.T."/>
        </authorList>
    </citation>
    <scope>NUCLEOTIDE SEQUENCE [LARGE SCALE GENOMIC DNA]</scope>
    <source>
        <strain evidence="4">ATCC 43099 / DSM 3394 / CCM 3739 / CIP 104546 / IAM 13178 / JCM 8861 / NBRC 102185 / NCIMB 2190 / MS3</strain>
        <strain evidence="2">MS-3</strain>
    </source>
</reference>
<dbReference type="EMBL" id="CP001932">
    <property type="protein sequence ID" value="ADD05204.1"/>
    <property type="molecule type" value="Genomic_DNA"/>
</dbReference>
<dbReference type="GeneID" id="8824463"/>
<name>D3SUE6_NATMM</name>
<evidence type="ECO:0000313" key="4">
    <source>
        <dbReference type="Proteomes" id="UP000011543"/>
    </source>
</evidence>
<evidence type="ECO:0000313" key="1">
    <source>
        <dbReference type="EMBL" id="ADD05204.1"/>
    </source>
</evidence>
<reference evidence="1 3" key="2">
    <citation type="journal article" date="2012" name="BMC Genomics">
        <title>A comparative genomics perspective on the genetic content of the alkaliphilic haloarchaeon Natrialba magadii ATCC 43099T.</title>
        <authorList>
            <person name="Siddaramappa S."/>
            <person name="Challacombe J.F."/>
            <person name="Decastro R.E."/>
            <person name="Pfeiffer F."/>
            <person name="Sastre D.E."/>
            <person name="Gimenez M.I."/>
            <person name="Paggi R.A."/>
            <person name="Detter J.C."/>
            <person name="Davenport K.W."/>
            <person name="Goodwin L.A."/>
            <person name="Kyrpides N."/>
            <person name="Tapia R."/>
            <person name="Pitluck S."/>
            <person name="Lucas S."/>
            <person name="Woyke T."/>
            <person name="Maupin-Furlow J.A."/>
        </authorList>
    </citation>
    <scope>NUCLEOTIDE SEQUENCE [LARGE SCALE GENOMIC DNA]</scope>
    <source>
        <strain evidence="1">ATCC 43099</strain>
        <strain evidence="3">ATCC 43099 / DSM 3394 / CCM 3739 / CIP 104546 / IAM 13178 / JCM 8861 / NBRC 102185 / NCIMB 2190 / MS3</strain>
    </source>
</reference>
<sequence length="85" mass="8932">MHVITKMSELVAVSGTGHKHRIASSSPTALLATVFYASVSALACSDQKLVEGLVEHHAVDTVEEVDIIMAGSHAGCSWPLATRGF</sequence>
<dbReference type="Proteomes" id="UP000001879">
    <property type="component" value="Chromosome"/>
</dbReference>
<organism evidence="1 3">
    <name type="scientific">Natrialba magadii (strain ATCC 43099 / DSM 3394 / CCM 3739 / CIP 104546 / IAM 13178 / JCM 8861 / NBRC 102185 / NCIMB 2190 / MS3)</name>
    <name type="common">Natronobacterium magadii</name>
    <dbReference type="NCBI Taxonomy" id="547559"/>
    <lineage>
        <taxon>Archaea</taxon>
        <taxon>Methanobacteriati</taxon>
        <taxon>Methanobacteriota</taxon>
        <taxon>Stenosarchaea group</taxon>
        <taxon>Halobacteria</taxon>
        <taxon>Halobacteriales</taxon>
        <taxon>Natrialbaceae</taxon>
        <taxon>Natrialba</taxon>
    </lineage>
</organism>
<dbReference type="Proteomes" id="UP000011543">
    <property type="component" value="Unassembled WGS sequence"/>
</dbReference>
<dbReference type="AlphaFoldDB" id="D3SUE6"/>
<dbReference type="PaxDb" id="547559-Nmag_1628"/>
<dbReference type="KEGG" id="nmg:Nmag_1628"/>
<keyword evidence="3" id="KW-1185">Reference proteome</keyword>
<protein>
    <submittedName>
        <fullName evidence="1">Uncharacterized protein</fullName>
    </submittedName>
</protein>
<dbReference type="RefSeq" id="WP_004217498.1">
    <property type="nucleotide sequence ID" value="NC_013922.1"/>
</dbReference>